<accession>A0A1G2PFG5</accession>
<proteinExistence type="predicted"/>
<dbReference type="AlphaFoldDB" id="A0A1G2PFG5"/>
<feature type="transmembrane region" description="Helical" evidence="1">
    <location>
        <begin position="5"/>
        <end position="26"/>
    </location>
</feature>
<dbReference type="PROSITE" id="PS51257">
    <property type="entry name" value="PROKAR_LIPOPROTEIN"/>
    <property type="match status" value="1"/>
</dbReference>
<keyword evidence="1" id="KW-1133">Transmembrane helix</keyword>
<keyword evidence="1" id="KW-0812">Transmembrane</keyword>
<organism evidence="2 3">
    <name type="scientific">Candidatus Terrybacteria bacterium RIFCSPHIGHO2_01_FULL_43_35</name>
    <dbReference type="NCBI Taxonomy" id="1802361"/>
    <lineage>
        <taxon>Bacteria</taxon>
        <taxon>Candidatus Terryibacteriota</taxon>
    </lineage>
</organism>
<gene>
    <name evidence="2" type="ORF">A2828_00265</name>
</gene>
<evidence type="ECO:0000313" key="2">
    <source>
        <dbReference type="EMBL" id="OHA46371.1"/>
    </source>
</evidence>
<name>A0A1G2PFG5_9BACT</name>
<protein>
    <submittedName>
        <fullName evidence="2">Uncharacterized protein</fullName>
    </submittedName>
</protein>
<reference evidence="2 3" key="1">
    <citation type="journal article" date="2016" name="Nat. Commun.">
        <title>Thousands of microbial genomes shed light on interconnected biogeochemical processes in an aquifer system.</title>
        <authorList>
            <person name="Anantharaman K."/>
            <person name="Brown C.T."/>
            <person name="Hug L.A."/>
            <person name="Sharon I."/>
            <person name="Castelle C.J."/>
            <person name="Probst A.J."/>
            <person name="Thomas B.C."/>
            <person name="Singh A."/>
            <person name="Wilkins M.J."/>
            <person name="Karaoz U."/>
            <person name="Brodie E.L."/>
            <person name="Williams K.H."/>
            <person name="Hubbard S.S."/>
            <person name="Banfield J.F."/>
        </authorList>
    </citation>
    <scope>NUCLEOTIDE SEQUENCE [LARGE SCALE GENOMIC DNA]</scope>
</reference>
<evidence type="ECO:0000256" key="1">
    <source>
        <dbReference type="SAM" id="Phobius"/>
    </source>
</evidence>
<keyword evidence="1" id="KW-0472">Membrane</keyword>
<evidence type="ECO:0000313" key="3">
    <source>
        <dbReference type="Proteomes" id="UP000178869"/>
    </source>
</evidence>
<comment type="caution">
    <text evidence="2">The sequence shown here is derived from an EMBL/GenBank/DDBJ whole genome shotgun (WGS) entry which is preliminary data.</text>
</comment>
<dbReference type="Proteomes" id="UP000178869">
    <property type="component" value="Unassembled WGS sequence"/>
</dbReference>
<sequence>MDKRIIFLILAVITAVFVFGVFTFAACGTDGMNSHMPGMKNCPQAVAAAMHHIGAFLNDFAAISVIAVICATLVLVSIMKIVFPALKVLDRPFRFYLLRHINLLVISAFSYLFSNGILHRKEAHSVIV</sequence>
<feature type="transmembrane region" description="Helical" evidence="1">
    <location>
        <begin position="95"/>
        <end position="113"/>
    </location>
</feature>
<feature type="transmembrane region" description="Helical" evidence="1">
    <location>
        <begin position="60"/>
        <end position="83"/>
    </location>
</feature>
<dbReference type="EMBL" id="MHSR01000016">
    <property type="protein sequence ID" value="OHA46371.1"/>
    <property type="molecule type" value="Genomic_DNA"/>
</dbReference>